<keyword evidence="5" id="KW-0560">Oxidoreductase</keyword>
<evidence type="ECO:0000259" key="6">
    <source>
        <dbReference type="PROSITE" id="PS51387"/>
    </source>
</evidence>
<dbReference type="PANTHER" id="PTHR42973:SF39">
    <property type="entry name" value="FAD-BINDING PCMH-TYPE DOMAIN-CONTAINING PROTEIN"/>
    <property type="match status" value="1"/>
</dbReference>
<dbReference type="PROSITE" id="PS51387">
    <property type="entry name" value="FAD_PCMH"/>
    <property type="match status" value="1"/>
</dbReference>
<dbReference type="InterPro" id="IPR006094">
    <property type="entry name" value="Oxid_FAD_bind_N"/>
</dbReference>
<dbReference type="PANTHER" id="PTHR42973">
    <property type="entry name" value="BINDING OXIDOREDUCTASE, PUTATIVE (AFU_ORTHOLOGUE AFUA_1G17690)-RELATED"/>
    <property type="match status" value="1"/>
</dbReference>
<comment type="similarity">
    <text evidence="2">Belongs to the oxygen-dependent FAD-linked oxidoreductase family.</text>
</comment>
<dbReference type="SUPFAM" id="SSF56176">
    <property type="entry name" value="FAD-binding/transporter-associated domain-like"/>
    <property type="match status" value="1"/>
</dbReference>
<dbReference type="Proteomes" id="UP000514462">
    <property type="component" value="Chromosome"/>
</dbReference>
<dbReference type="EMBL" id="CP055904">
    <property type="protein sequence ID" value="QMR41483.1"/>
    <property type="molecule type" value="Genomic_DNA"/>
</dbReference>
<dbReference type="InterPro" id="IPR036318">
    <property type="entry name" value="FAD-bd_PCMH-like_sf"/>
</dbReference>
<reference evidence="8" key="1">
    <citation type="submission" date="2020-06" db="EMBL/GenBank/DDBJ databases">
        <title>REHAB project genomes.</title>
        <authorList>
            <person name="Shaw L.P."/>
        </authorList>
    </citation>
    <scope>NUCLEOTIDE SEQUENCE [LARGE SCALE GENOMIC DNA]</scope>
    <source>
        <strain evidence="8">RHBSTW-00938</strain>
    </source>
</reference>
<dbReference type="InterPro" id="IPR050416">
    <property type="entry name" value="FAD-linked_Oxidoreductase"/>
</dbReference>
<keyword evidence="4" id="KW-0274">FAD</keyword>
<dbReference type="InterPro" id="IPR016169">
    <property type="entry name" value="FAD-bd_PCMH_sub2"/>
</dbReference>
<keyword evidence="3" id="KW-0285">Flavoprotein</keyword>
<evidence type="ECO:0000256" key="5">
    <source>
        <dbReference type="ARBA" id="ARBA00023002"/>
    </source>
</evidence>
<dbReference type="InterPro" id="IPR016166">
    <property type="entry name" value="FAD-bd_PCMH"/>
</dbReference>
<evidence type="ECO:0000313" key="7">
    <source>
        <dbReference type="EMBL" id="QMR41483.1"/>
    </source>
</evidence>
<gene>
    <name evidence="7" type="ORF">HV331_19155</name>
</gene>
<proteinExistence type="inferred from homology"/>
<comment type="cofactor">
    <cofactor evidence="1">
        <name>FAD</name>
        <dbReference type="ChEBI" id="CHEBI:57692"/>
    </cofactor>
</comment>
<dbReference type="RefSeq" id="WP_182014578.1">
    <property type="nucleotide sequence ID" value="NZ_CP055904.1"/>
</dbReference>
<dbReference type="Pfam" id="PF08031">
    <property type="entry name" value="BBE"/>
    <property type="match status" value="1"/>
</dbReference>
<evidence type="ECO:0000256" key="3">
    <source>
        <dbReference type="ARBA" id="ARBA00022630"/>
    </source>
</evidence>
<evidence type="ECO:0000256" key="1">
    <source>
        <dbReference type="ARBA" id="ARBA00001974"/>
    </source>
</evidence>
<dbReference type="AlphaFoldDB" id="A0AAP9QZF0"/>
<dbReference type="Gene3D" id="3.40.462.20">
    <property type="match status" value="1"/>
</dbReference>
<dbReference type="InterPro" id="IPR012951">
    <property type="entry name" value="BBE"/>
</dbReference>
<organism evidence="7 8">
    <name type="scientific">Klebsiella aerogenes</name>
    <name type="common">Enterobacter aerogenes</name>
    <dbReference type="NCBI Taxonomy" id="548"/>
    <lineage>
        <taxon>Bacteria</taxon>
        <taxon>Pseudomonadati</taxon>
        <taxon>Pseudomonadota</taxon>
        <taxon>Gammaproteobacteria</taxon>
        <taxon>Enterobacterales</taxon>
        <taxon>Enterobacteriaceae</taxon>
        <taxon>Klebsiella/Raoultella group</taxon>
        <taxon>Klebsiella</taxon>
    </lineage>
</organism>
<evidence type="ECO:0000256" key="2">
    <source>
        <dbReference type="ARBA" id="ARBA00005466"/>
    </source>
</evidence>
<protein>
    <submittedName>
        <fullName evidence="7">FAD-binding protein</fullName>
    </submittedName>
</protein>
<feature type="domain" description="FAD-binding PCMH-type" evidence="6">
    <location>
        <begin position="34"/>
        <end position="237"/>
    </location>
</feature>
<dbReference type="Gene3D" id="3.30.465.10">
    <property type="match status" value="1"/>
</dbReference>
<sequence>MPVISIDNTDPRHPTLQKGFNLRWPVDNIQGQSAPRGADNIYLCASIDDIISAAAAGLKDGGRITVRSGGHCYEGFVSNKLSGESAAFSIIDISLLTGVEYSDTQNIGTDFASDEQYRFKMLAGSQNWENYAELYKATGKTIPGGSCYSVGAGGHICGGGYGYLSRKYGLSSDWLSGVDILVPDETGTGLKGVHVSRHTLPDIADIDDDGYLFLACCGGGGGQFGIITAYYFDDLPTAPTEVLWTVLEWQQSDITRTDFDTFLNAYYTWFAKNDNDPNTWGLFTKLDLRHVNSGPINLGIHFIDSSNGVTDTAVLEDFYTSVVATLPGARVSLSAFPASHASSNSLQCMNVDTWADFESHTRRMDWLWFTQNVNASGDNKKGRYKSAYQKGGKETFASVPATALWNAITVADPQSLLTNSGIQIQSYGGQINQAAGTAVGDYSALAQRDSVLKWQPRAYWYDTQNMSQADIQALDESYAVWLRTLYSDAFPATLSGQSEPGIPVNDYFDGCYFNYPDLDMKYKNGNANGNDPENPQWRSIYFPRGKEAMLAHAKAIWDPLNLFRHEMSVLPATER</sequence>
<dbReference type="GO" id="GO:0016491">
    <property type="term" value="F:oxidoreductase activity"/>
    <property type="evidence" value="ECO:0007669"/>
    <property type="project" value="UniProtKB-KW"/>
</dbReference>
<name>A0AAP9QZF0_KLEAE</name>
<evidence type="ECO:0000313" key="8">
    <source>
        <dbReference type="Proteomes" id="UP000514462"/>
    </source>
</evidence>
<evidence type="ECO:0000256" key="4">
    <source>
        <dbReference type="ARBA" id="ARBA00022827"/>
    </source>
</evidence>
<accession>A0AAP9QZF0</accession>
<dbReference type="GO" id="GO:0071949">
    <property type="term" value="F:FAD binding"/>
    <property type="evidence" value="ECO:0007669"/>
    <property type="project" value="InterPro"/>
</dbReference>
<dbReference type="Pfam" id="PF01565">
    <property type="entry name" value="FAD_binding_4"/>
    <property type="match status" value="1"/>
</dbReference>